<feature type="compositionally biased region" description="Basic residues" evidence="2">
    <location>
        <begin position="56"/>
        <end position="68"/>
    </location>
</feature>
<proteinExistence type="predicted"/>
<evidence type="ECO:0000256" key="1">
    <source>
        <dbReference type="SAM" id="Coils"/>
    </source>
</evidence>
<dbReference type="Gramene" id="PNW78544">
    <property type="protein sequence ID" value="PNW78544"/>
    <property type="gene ID" value="CHLRE_09g392800v5"/>
</dbReference>
<dbReference type="InParanoid" id="A0A2K3DDD5"/>
<feature type="region of interest" description="Disordered" evidence="2">
    <location>
        <begin position="44"/>
        <end position="74"/>
    </location>
</feature>
<protein>
    <submittedName>
        <fullName evidence="3">Uncharacterized protein</fullName>
    </submittedName>
</protein>
<feature type="region of interest" description="Disordered" evidence="2">
    <location>
        <begin position="201"/>
        <end position="233"/>
    </location>
</feature>
<evidence type="ECO:0000313" key="3">
    <source>
        <dbReference type="EMBL" id="PNW78544.1"/>
    </source>
</evidence>
<organism evidence="3 4">
    <name type="scientific">Chlamydomonas reinhardtii</name>
    <name type="common">Chlamydomonas smithii</name>
    <dbReference type="NCBI Taxonomy" id="3055"/>
    <lineage>
        <taxon>Eukaryota</taxon>
        <taxon>Viridiplantae</taxon>
        <taxon>Chlorophyta</taxon>
        <taxon>core chlorophytes</taxon>
        <taxon>Chlorophyceae</taxon>
        <taxon>CS clade</taxon>
        <taxon>Chlamydomonadales</taxon>
        <taxon>Chlamydomonadaceae</taxon>
        <taxon>Chlamydomonas</taxon>
    </lineage>
</organism>
<feature type="compositionally biased region" description="Low complexity" evidence="2">
    <location>
        <begin position="201"/>
        <end position="219"/>
    </location>
</feature>
<dbReference type="EMBL" id="CM008970">
    <property type="protein sequence ID" value="PNW78544.1"/>
    <property type="molecule type" value="Genomic_DNA"/>
</dbReference>
<feature type="coiled-coil region" evidence="1">
    <location>
        <begin position="92"/>
        <end position="149"/>
    </location>
</feature>
<gene>
    <name evidence="3" type="ORF">CHLRE_09g392800v5</name>
</gene>
<dbReference type="RefSeq" id="XP_042920956.1">
    <property type="nucleotide sequence ID" value="XM_043065651.1"/>
</dbReference>
<feature type="compositionally biased region" description="Low complexity" evidence="2">
    <location>
        <begin position="754"/>
        <end position="769"/>
    </location>
</feature>
<reference evidence="3 4" key="1">
    <citation type="journal article" date="2007" name="Science">
        <title>The Chlamydomonas genome reveals the evolution of key animal and plant functions.</title>
        <authorList>
            <person name="Merchant S.S."/>
            <person name="Prochnik S.E."/>
            <person name="Vallon O."/>
            <person name="Harris E.H."/>
            <person name="Karpowicz S.J."/>
            <person name="Witman G.B."/>
            <person name="Terry A."/>
            <person name="Salamov A."/>
            <person name="Fritz-Laylin L.K."/>
            <person name="Marechal-Drouard L."/>
            <person name="Marshall W.F."/>
            <person name="Qu L.H."/>
            <person name="Nelson D.R."/>
            <person name="Sanderfoot A.A."/>
            <person name="Spalding M.H."/>
            <person name="Kapitonov V.V."/>
            <person name="Ren Q."/>
            <person name="Ferris P."/>
            <person name="Lindquist E."/>
            <person name="Shapiro H."/>
            <person name="Lucas S.M."/>
            <person name="Grimwood J."/>
            <person name="Schmutz J."/>
            <person name="Cardol P."/>
            <person name="Cerutti H."/>
            <person name="Chanfreau G."/>
            <person name="Chen C.L."/>
            <person name="Cognat V."/>
            <person name="Croft M.T."/>
            <person name="Dent R."/>
            <person name="Dutcher S."/>
            <person name="Fernandez E."/>
            <person name="Fukuzawa H."/>
            <person name="Gonzalez-Ballester D."/>
            <person name="Gonzalez-Halphen D."/>
            <person name="Hallmann A."/>
            <person name="Hanikenne M."/>
            <person name="Hippler M."/>
            <person name="Inwood W."/>
            <person name="Jabbari K."/>
            <person name="Kalanon M."/>
            <person name="Kuras R."/>
            <person name="Lefebvre P.A."/>
            <person name="Lemaire S.D."/>
            <person name="Lobanov A.V."/>
            <person name="Lohr M."/>
            <person name="Manuell A."/>
            <person name="Meier I."/>
            <person name="Mets L."/>
            <person name="Mittag M."/>
            <person name="Mittelmeier T."/>
            <person name="Moroney J.V."/>
            <person name="Moseley J."/>
            <person name="Napoli C."/>
            <person name="Nedelcu A.M."/>
            <person name="Niyogi K."/>
            <person name="Novoselov S.V."/>
            <person name="Paulsen I.T."/>
            <person name="Pazour G."/>
            <person name="Purton S."/>
            <person name="Ral J.P."/>
            <person name="Riano-Pachon D.M."/>
            <person name="Riekhof W."/>
            <person name="Rymarquis L."/>
            <person name="Schroda M."/>
            <person name="Stern D."/>
            <person name="Umen J."/>
            <person name="Willows R."/>
            <person name="Wilson N."/>
            <person name="Zimmer S.L."/>
            <person name="Allmer J."/>
            <person name="Balk J."/>
            <person name="Bisova K."/>
            <person name="Chen C.J."/>
            <person name="Elias M."/>
            <person name="Gendler K."/>
            <person name="Hauser C."/>
            <person name="Lamb M.R."/>
            <person name="Ledford H."/>
            <person name="Long J.C."/>
            <person name="Minagawa J."/>
            <person name="Page M.D."/>
            <person name="Pan J."/>
            <person name="Pootakham W."/>
            <person name="Roje S."/>
            <person name="Rose A."/>
            <person name="Stahlberg E."/>
            <person name="Terauchi A.M."/>
            <person name="Yang P."/>
            <person name="Ball S."/>
            <person name="Bowler C."/>
            <person name="Dieckmann C.L."/>
            <person name="Gladyshev V.N."/>
            <person name="Green P."/>
            <person name="Jorgensen R."/>
            <person name="Mayfield S."/>
            <person name="Mueller-Roeber B."/>
            <person name="Rajamani S."/>
            <person name="Sayre R.T."/>
            <person name="Brokstein P."/>
            <person name="Dubchak I."/>
            <person name="Goodstein D."/>
            <person name="Hornick L."/>
            <person name="Huang Y.W."/>
            <person name="Jhaveri J."/>
            <person name="Luo Y."/>
            <person name="Martinez D."/>
            <person name="Ngau W.C."/>
            <person name="Otillar B."/>
            <person name="Poliakov A."/>
            <person name="Porter A."/>
            <person name="Szajkowski L."/>
            <person name="Werner G."/>
            <person name="Zhou K."/>
            <person name="Grigoriev I.V."/>
            <person name="Rokhsar D.S."/>
            <person name="Grossman A.R."/>
        </authorList>
    </citation>
    <scope>NUCLEOTIDE SEQUENCE [LARGE SCALE GENOMIC DNA]</scope>
    <source>
        <strain evidence="4">CC-503</strain>
    </source>
</reference>
<dbReference type="GeneID" id="66054648"/>
<evidence type="ECO:0000256" key="2">
    <source>
        <dbReference type="SAM" id="MobiDB-lite"/>
    </source>
</evidence>
<dbReference type="Proteomes" id="UP000006906">
    <property type="component" value="Chromosome 9"/>
</dbReference>
<accession>A0A2K3DDD5</accession>
<evidence type="ECO:0000313" key="4">
    <source>
        <dbReference type="Proteomes" id="UP000006906"/>
    </source>
</evidence>
<dbReference type="KEGG" id="cre:CHLRE_09g392800v5"/>
<name>A0A2K3DDD5_CHLRE</name>
<dbReference type="AlphaFoldDB" id="A0A2K3DDD5"/>
<keyword evidence="1" id="KW-0175">Coiled coil</keyword>
<dbReference type="OrthoDB" id="550148at2759"/>
<sequence length="962" mass="95019">MSGSYANRWPFNSSTGRTFGSPYSGYRGDYTVYPDEGWKQGLRKYPYLPPGSPSPARRHRSASPRRRAASAANGRAAAASQRQALIDILAKIDSSQEDLQALAAKVASWSRQAAGLAGGLQEEALLLQLSRQAAALAEAEAAAGELQKRERVVRLSRENGLLRNELRDMIRICKLLLDRDSNNVSGGGAASAAVEPIAPARPAARPATAAAKPTRPAATQVPPPQPLSAPPARNVTQTTASLYYGSEDPYGALYGGGPDDDLAALAAAEAEAYYGGSRRTTNLTNDASMDAIIGAGDAALEAADAAVAAAAAEVAAAEAALAATTGGHGRGLPGAPREGVAAEVAARAAEFDQELRLDRQQVGAALAEVDKALATLSSHFPAASQPTAGGAAAADGAGGAAAAAAAAAAPYGSSFGGFAPTPEITPAGAAGTAAAGATAAAVAPSGAYHGDDGLVESYLPEPQQVVAAVTPAVGVPEYEEPVVGTPMGTPVKLAEGIPAGDAGGGGGTSAPHTPLYQGVVTGTATAAAEGRPVVARGLPTYEAPDTVLRGAGGAAGAAGGSISGPTGGLSPQVLLGVPAAAVPASPTVHAGAAAPAPAPAAAYPSVAAAAAAVPAPVLPPSTPGAAALDALLLTEVEKLKRVNAALAGTLASYGHVTERLGSAATSLAAAAASTPTGASTARTLFPPTATSPAAGGAAAAAAGNVPSWYSYGYASNNEASVSPYPAISPAAAASAAAAAAQPTWTPPRSSLRHTAPLASPSPASPALATFTPAPATTTRVAGSTAATTYRGAGAAAASGNTGGGLYGEIRNMDLTMDAQLYDIRQQLLELRRDVALGRVATTAAAAPGGTPGYSPGSAAFAHTSTAVAAPNTFFSPRVGAGAPATSAAAAAAAAAPPPARSYGASAVEISRMKDEIADLRRQLSFDKAWYLHSLDGVVAGRSSMFADLQRRIDDLLAPRPFR</sequence>
<feature type="region of interest" description="Disordered" evidence="2">
    <location>
        <begin position="743"/>
        <end position="769"/>
    </location>
</feature>
<dbReference type="OMA" id="RDMIRIC"/>
<keyword evidence="4" id="KW-1185">Reference proteome</keyword>